<accession>A0ABQ3B5R4</accession>
<evidence type="ECO:0000313" key="3">
    <source>
        <dbReference type="Proteomes" id="UP000619761"/>
    </source>
</evidence>
<evidence type="ECO:0000313" key="2">
    <source>
        <dbReference type="EMBL" id="GGY80616.1"/>
    </source>
</evidence>
<comment type="caution">
    <text evidence="2">The sequence shown here is derived from an EMBL/GenBank/DDBJ whole genome shotgun (WGS) entry which is preliminary data.</text>
</comment>
<dbReference type="Proteomes" id="UP000619761">
    <property type="component" value="Unassembled WGS sequence"/>
</dbReference>
<gene>
    <name evidence="2" type="ORF">GCM10011613_27070</name>
</gene>
<evidence type="ECO:0000256" key="1">
    <source>
        <dbReference type="SAM" id="Phobius"/>
    </source>
</evidence>
<keyword evidence="1" id="KW-1133">Transmembrane helix</keyword>
<dbReference type="EMBL" id="BMYZ01000002">
    <property type="protein sequence ID" value="GGY80616.1"/>
    <property type="molecule type" value="Genomic_DNA"/>
</dbReference>
<keyword evidence="3" id="KW-1185">Reference proteome</keyword>
<dbReference type="InterPro" id="IPR012902">
    <property type="entry name" value="N_methyl_site"/>
</dbReference>
<dbReference type="RefSeq" id="WP_189419480.1">
    <property type="nucleotide sequence ID" value="NZ_BMYZ01000002.1"/>
</dbReference>
<dbReference type="Pfam" id="PF16074">
    <property type="entry name" value="PilW"/>
    <property type="match status" value="1"/>
</dbReference>
<keyword evidence="1" id="KW-0812">Transmembrane</keyword>
<keyword evidence="1" id="KW-0472">Membrane</keyword>
<proteinExistence type="predicted"/>
<dbReference type="InterPro" id="IPR032092">
    <property type="entry name" value="PilW"/>
</dbReference>
<name>A0ABQ3B5R4_9GAMM</name>
<protein>
    <submittedName>
        <fullName evidence="2">Pilus assembly protein PilW</fullName>
    </submittedName>
</protein>
<reference evidence="3" key="1">
    <citation type="journal article" date="2019" name="Int. J. Syst. Evol. Microbiol.">
        <title>The Global Catalogue of Microorganisms (GCM) 10K type strain sequencing project: providing services to taxonomists for standard genome sequencing and annotation.</title>
        <authorList>
            <consortium name="The Broad Institute Genomics Platform"/>
            <consortium name="The Broad Institute Genome Sequencing Center for Infectious Disease"/>
            <person name="Wu L."/>
            <person name="Ma J."/>
        </authorList>
    </citation>
    <scope>NUCLEOTIDE SEQUENCE [LARGE SCALE GENOMIC DNA]</scope>
    <source>
        <strain evidence="3">KCTC 32239</strain>
    </source>
</reference>
<organism evidence="2 3">
    <name type="scientific">Cellvibrio zantedeschiae</name>
    <dbReference type="NCBI Taxonomy" id="1237077"/>
    <lineage>
        <taxon>Bacteria</taxon>
        <taxon>Pseudomonadati</taxon>
        <taxon>Pseudomonadota</taxon>
        <taxon>Gammaproteobacteria</taxon>
        <taxon>Cellvibrionales</taxon>
        <taxon>Cellvibrionaceae</taxon>
        <taxon>Cellvibrio</taxon>
    </lineage>
</organism>
<sequence>MRNQFGLSLVELMISVTLGLLLMAGVVQMFISSNRVFGTQQDLSRIQETGRLGVEFIGRDLRMASFSGCRNTVIEQGTSRIADPLTNPPGNSLGLVGLHRNFTEGLHGYSIDSSGGHDLPTGISTDLGSSFTVARDSDIIVIRGGNERGMLVKKVNTATEVYGYSDQSLDTNNCIEGLCNNSIAVVSNCRNGRVFKLSTSPTITSGEVTLTHADSWIVTDPSNDIYTQGSITPIHTIAYFVATSATPLGNTTPSLWQKIDNEPAVEILQGVERLGLLYMVKPTASKPNPPYEVAADVDTWDLISSVQAEIVVRGDKPFELDSPQSYPFRTGTITPTDRYMRKVFKATFSLRSRNP</sequence>
<feature type="transmembrane region" description="Helical" evidence="1">
    <location>
        <begin position="12"/>
        <end position="31"/>
    </location>
</feature>
<dbReference type="Pfam" id="PF07963">
    <property type="entry name" value="N_methyl"/>
    <property type="match status" value="1"/>
</dbReference>